<evidence type="ECO:0000259" key="1">
    <source>
        <dbReference type="PROSITE" id="PS50110"/>
    </source>
</evidence>
<reference evidence="2" key="1">
    <citation type="submission" date="2015-10" db="EMBL/GenBank/DDBJ databases">
        <authorList>
            <person name="Gilbert D.G."/>
        </authorList>
    </citation>
    <scope>NUCLEOTIDE SEQUENCE</scope>
</reference>
<accession>A0A170QB41</accession>
<evidence type="ECO:0000313" key="2">
    <source>
        <dbReference type="EMBL" id="CUV03503.1"/>
    </source>
</evidence>
<name>A0A170QB41_9ZZZZ</name>
<dbReference type="GO" id="GO:0000160">
    <property type="term" value="P:phosphorelay signal transduction system"/>
    <property type="evidence" value="ECO:0007669"/>
    <property type="project" value="InterPro"/>
</dbReference>
<dbReference type="InterPro" id="IPR011006">
    <property type="entry name" value="CheY-like_superfamily"/>
</dbReference>
<dbReference type="InterPro" id="IPR001789">
    <property type="entry name" value="Sig_transdc_resp-reg_receiver"/>
</dbReference>
<dbReference type="Gene3D" id="3.40.50.2300">
    <property type="match status" value="1"/>
</dbReference>
<proteinExistence type="predicted"/>
<protein>
    <recommendedName>
        <fullName evidence="1">Response regulatory domain-containing protein</fullName>
    </recommendedName>
</protein>
<dbReference type="PROSITE" id="PS50110">
    <property type="entry name" value="RESPONSE_REGULATORY"/>
    <property type="match status" value="1"/>
</dbReference>
<organism evidence="2">
    <name type="scientific">hydrothermal vent metagenome</name>
    <dbReference type="NCBI Taxonomy" id="652676"/>
    <lineage>
        <taxon>unclassified sequences</taxon>
        <taxon>metagenomes</taxon>
        <taxon>ecological metagenomes</taxon>
    </lineage>
</organism>
<gene>
    <name evidence="2" type="ORF">MGWOODY_Clf1675</name>
</gene>
<dbReference type="SUPFAM" id="SSF52172">
    <property type="entry name" value="CheY-like"/>
    <property type="match status" value="1"/>
</dbReference>
<dbReference type="AlphaFoldDB" id="A0A170QB41"/>
<feature type="domain" description="Response regulatory" evidence="1">
    <location>
        <begin position="6"/>
        <end position="121"/>
    </location>
</feature>
<sequence>MTDKETVLVLTSNLFFMPRIEAAAEAHGLETVNASTAAALIKAAESHTVSLVLVDLEMEEPIWTEALESLKVHKGAGTRVVAYGPHGEPDSLRKARELGSDAVLIKRDFSEGLIELLASRGASATS</sequence>
<dbReference type="EMBL" id="FAXA01000430">
    <property type="protein sequence ID" value="CUV03503.1"/>
    <property type="molecule type" value="Genomic_DNA"/>
</dbReference>